<evidence type="ECO:0000256" key="7">
    <source>
        <dbReference type="ARBA" id="ARBA00023237"/>
    </source>
</evidence>
<keyword evidence="4 8" id="KW-0812">Transmembrane</keyword>
<organism evidence="11 12">
    <name type="scientific">Snuella lapsa</name>
    <dbReference type="NCBI Taxonomy" id="870481"/>
    <lineage>
        <taxon>Bacteria</taxon>
        <taxon>Pseudomonadati</taxon>
        <taxon>Bacteroidota</taxon>
        <taxon>Flavobacteriia</taxon>
        <taxon>Flavobacteriales</taxon>
        <taxon>Flavobacteriaceae</taxon>
        <taxon>Snuella</taxon>
    </lineage>
</organism>
<keyword evidence="5 9" id="KW-0732">Signal</keyword>
<dbReference type="NCBIfam" id="TIGR04057">
    <property type="entry name" value="SusC_RagA_signa"/>
    <property type="match status" value="1"/>
</dbReference>
<evidence type="ECO:0000256" key="3">
    <source>
        <dbReference type="ARBA" id="ARBA00022452"/>
    </source>
</evidence>
<dbReference type="SUPFAM" id="SSF49464">
    <property type="entry name" value="Carboxypeptidase regulatory domain-like"/>
    <property type="match status" value="1"/>
</dbReference>
<sequence>MKCKLLLNPQCYSKHSLFGIVLSGFLCVSAWATNNNLSKGDKNFYLEGQTDSVIPSVTIQQNVSGKVLDENGVPLPGVSVLEKGTNNGASTDFDGNYTLKLTTANSVLVFSYVGYTTKEEVVGSRTTINITMETDQQELEQVVVVGYGTKKKSEVTNAVVQASGDEVKKSTAVSLSNALSGKMAGLYVNQRSSAPGFDDAQILVRGFNTYRNNSALIVIDGVANADPDGLNRLDPNDIESISVLKDASAAIYGAQSAGGVILVTTKRGKTGRPTFNLTTTQSFQSPTVKVRSANAFDYMDVLNASRVLDGDTPDFPDELIASFRNGERRAENWWDALVDGPVEQSRHSLTMRGGTDRIRYFASLGTTSQGGILRGDNKTKLRQYNVRSNLDVSVTKNFEVGLDLSLREKFTQTPQGGAGGEIGSLAFTSPLQEAYIDGDYRYPGEGWSHLNPAARVLSPGYRKFTSDVASGTIKYKYDMPFVKGLSLQGFASIIKTMNYNKSFNYVWDYYEKNSDGDIVKKTSRTVEDIGLTEDFAQSLRVTFNTKLGYKTTINDLHNIDAFVAFEQMEYKTNNFLASRLGYPSPLIDQLNAGSQDRANWGAYGGASEDARQNYFGRLSYDFDGKYFLGFNFRYDGSPIFPKETRWGFFPGVSAGWTLSKESFIPDAFSNFKIRASWGQLGNDRVDPFQYIGAFGYASGWVVSGSDQRGIAATTTPNPNITWEVTETTDIGLELGFLKNKLTFEVDIYKSKTTDILGARQASIPTYTGLSLPDENIGEMESQGIELQAGYKQNFGEFNLRLSGNFSFNENKIIYFDEVPQAEEYQKLEGRPLGSELMYKAIGIYRTQADLDNNVNYPGAGLGDLIFADLNDDGEINGNDRYRNFVSAFPKTNFGLTAGLDYKNFDLTMLFQGQSGAKFRLSNGFNSGAAGNGLAYVANNSYDLDNTNAVLPRIRATGTGAANNDFWYRTSNWLRFKSIELGYNLPKDVISRVGLTNLRLYFSGENLFMIFNSLEKYGAGDPEFLLGNGGGYPNMKNMTLGLNVTF</sequence>
<dbReference type="Pfam" id="PF13715">
    <property type="entry name" value="CarbopepD_reg_2"/>
    <property type="match status" value="1"/>
</dbReference>
<dbReference type="EMBL" id="BAABCY010000032">
    <property type="protein sequence ID" value="GAA3561722.1"/>
    <property type="molecule type" value="Genomic_DNA"/>
</dbReference>
<dbReference type="Gene3D" id="2.170.130.10">
    <property type="entry name" value="TonB-dependent receptor, plug domain"/>
    <property type="match status" value="1"/>
</dbReference>
<evidence type="ECO:0000256" key="8">
    <source>
        <dbReference type="PROSITE-ProRule" id="PRU01360"/>
    </source>
</evidence>
<dbReference type="SUPFAM" id="SSF56935">
    <property type="entry name" value="Porins"/>
    <property type="match status" value="1"/>
</dbReference>
<evidence type="ECO:0000256" key="5">
    <source>
        <dbReference type="ARBA" id="ARBA00022729"/>
    </source>
</evidence>
<evidence type="ECO:0000256" key="4">
    <source>
        <dbReference type="ARBA" id="ARBA00022692"/>
    </source>
</evidence>
<dbReference type="Gene3D" id="2.60.40.1120">
    <property type="entry name" value="Carboxypeptidase-like, regulatory domain"/>
    <property type="match status" value="1"/>
</dbReference>
<protein>
    <submittedName>
        <fullName evidence="11">TonB-dependent receptor</fullName>
    </submittedName>
</protein>
<name>A0ABP6X6D8_9FLAO</name>
<evidence type="ECO:0000313" key="12">
    <source>
        <dbReference type="Proteomes" id="UP001500954"/>
    </source>
</evidence>
<comment type="subcellular location">
    <subcellularLocation>
        <location evidence="1 8">Cell outer membrane</location>
        <topology evidence="1 8">Multi-pass membrane protein</topology>
    </subcellularLocation>
</comment>
<dbReference type="Proteomes" id="UP001500954">
    <property type="component" value="Unassembled WGS sequence"/>
</dbReference>
<dbReference type="InterPro" id="IPR012910">
    <property type="entry name" value="Plug_dom"/>
</dbReference>
<dbReference type="InterPro" id="IPR037066">
    <property type="entry name" value="Plug_dom_sf"/>
</dbReference>
<dbReference type="Pfam" id="PF07715">
    <property type="entry name" value="Plug"/>
    <property type="match status" value="1"/>
</dbReference>
<dbReference type="InterPro" id="IPR008969">
    <property type="entry name" value="CarboxyPept-like_regulatory"/>
</dbReference>
<keyword evidence="2 8" id="KW-0813">Transport</keyword>
<dbReference type="PROSITE" id="PS52016">
    <property type="entry name" value="TONB_DEPENDENT_REC_3"/>
    <property type="match status" value="1"/>
</dbReference>
<evidence type="ECO:0000256" key="9">
    <source>
        <dbReference type="SAM" id="SignalP"/>
    </source>
</evidence>
<evidence type="ECO:0000256" key="6">
    <source>
        <dbReference type="ARBA" id="ARBA00023136"/>
    </source>
</evidence>
<dbReference type="RefSeq" id="WP_345004794.1">
    <property type="nucleotide sequence ID" value="NZ_BAABCY010000032.1"/>
</dbReference>
<comment type="similarity">
    <text evidence="8">Belongs to the TonB-dependent receptor family.</text>
</comment>
<feature type="domain" description="TonB-dependent receptor plug" evidence="10">
    <location>
        <begin position="152"/>
        <end position="260"/>
    </location>
</feature>
<keyword evidence="7 8" id="KW-0998">Cell outer membrane</keyword>
<accession>A0ABP6X6D8</accession>
<dbReference type="InterPro" id="IPR039426">
    <property type="entry name" value="TonB-dep_rcpt-like"/>
</dbReference>
<dbReference type="InterPro" id="IPR023996">
    <property type="entry name" value="TonB-dep_OMP_SusC/RagA"/>
</dbReference>
<keyword evidence="6 8" id="KW-0472">Membrane</keyword>
<dbReference type="InterPro" id="IPR036942">
    <property type="entry name" value="Beta-barrel_TonB_sf"/>
</dbReference>
<dbReference type="InterPro" id="IPR023997">
    <property type="entry name" value="TonB-dep_OMP_SusC/RagA_CS"/>
</dbReference>
<dbReference type="NCBIfam" id="TIGR04056">
    <property type="entry name" value="OMP_RagA_SusC"/>
    <property type="match status" value="1"/>
</dbReference>
<evidence type="ECO:0000259" key="10">
    <source>
        <dbReference type="Pfam" id="PF07715"/>
    </source>
</evidence>
<keyword evidence="12" id="KW-1185">Reference proteome</keyword>
<comment type="caution">
    <text evidence="11">The sequence shown here is derived from an EMBL/GenBank/DDBJ whole genome shotgun (WGS) entry which is preliminary data.</text>
</comment>
<feature type="signal peptide" evidence="9">
    <location>
        <begin position="1"/>
        <end position="32"/>
    </location>
</feature>
<evidence type="ECO:0000313" key="11">
    <source>
        <dbReference type="EMBL" id="GAA3561722.1"/>
    </source>
</evidence>
<evidence type="ECO:0000256" key="1">
    <source>
        <dbReference type="ARBA" id="ARBA00004571"/>
    </source>
</evidence>
<keyword evidence="3 8" id="KW-1134">Transmembrane beta strand</keyword>
<keyword evidence="11" id="KW-0675">Receptor</keyword>
<proteinExistence type="inferred from homology"/>
<reference evidence="12" key="1">
    <citation type="journal article" date="2019" name="Int. J. Syst. Evol. Microbiol.">
        <title>The Global Catalogue of Microorganisms (GCM) 10K type strain sequencing project: providing services to taxonomists for standard genome sequencing and annotation.</title>
        <authorList>
            <consortium name="The Broad Institute Genomics Platform"/>
            <consortium name="The Broad Institute Genome Sequencing Center for Infectious Disease"/>
            <person name="Wu L."/>
            <person name="Ma J."/>
        </authorList>
    </citation>
    <scope>NUCLEOTIDE SEQUENCE [LARGE SCALE GENOMIC DNA]</scope>
    <source>
        <strain evidence="12">JCM 17111</strain>
    </source>
</reference>
<dbReference type="PANTHER" id="PTHR30069">
    <property type="entry name" value="TONB-DEPENDENT OUTER MEMBRANE RECEPTOR"/>
    <property type="match status" value="1"/>
</dbReference>
<dbReference type="PANTHER" id="PTHR30069:SF29">
    <property type="entry name" value="HEMOGLOBIN AND HEMOGLOBIN-HAPTOGLOBIN-BINDING PROTEIN 1-RELATED"/>
    <property type="match status" value="1"/>
</dbReference>
<gene>
    <name evidence="11" type="ORF">GCM10022395_10420</name>
</gene>
<feature type="chain" id="PRO_5047161606" evidence="9">
    <location>
        <begin position="33"/>
        <end position="1045"/>
    </location>
</feature>
<dbReference type="Gene3D" id="2.40.170.20">
    <property type="entry name" value="TonB-dependent receptor, beta-barrel domain"/>
    <property type="match status" value="1"/>
</dbReference>
<evidence type="ECO:0000256" key="2">
    <source>
        <dbReference type="ARBA" id="ARBA00022448"/>
    </source>
</evidence>